<dbReference type="AlphaFoldDB" id="A0A0U5GF23"/>
<gene>
    <name evidence="1" type="ORF">ASPCAL11565</name>
</gene>
<sequence length="87" mass="9554">MPRPNRSFVFAQCISGGIGEKWNGQGDYGTVVVRDDSAQRSRWKMHCVSILVSYSAIGMRYDDANADSAVLHDLPSNPSIEPLPGWA</sequence>
<evidence type="ECO:0000313" key="1">
    <source>
        <dbReference type="EMBL" id="CEL08415.1"/>
    </source>
</evidence>
<name>A0A0U5GF23_ASPCI</name>
<protein>
    <submittedName>
        <fullName evidence="1">Uncharacterized protein</fullName>
    </submittedName>
</protein>
<dbReference type="EMBL" id="CDMC01000011">
    <property type="protein sequence ID" value="CEL08415.1"/>
    <property type="molecule type" value="Genomic_DNA"/>
</dbReference>
<dbReference type="Proteomes" id="UP000054771">
    <property type="component" value="Unassembled WGS sequence"/>
</dbReference>
<accession>A0A0U5GF23</accession>
<proteinExistence type="predicted"/>
<keyword evidence="2" id="KW-1185">Reference proteome</keyword>
<evidence type="ECO:0000313" key="2">
    <source>
        <dbReference type="Proteomes" id="UP000054771"/>
    </source>
</evidence>
<organism evidence="1 2">
    <name type="scientific">Aspergillus calidoustus</name>
    <dbReference type="NCBI Taxonomy" id="454130"/>
    <lineage>
        <taxon>Eukaryota</taxon>
        <taxon>Fungi</taxon>
        <taxon>Dikarya</taxon>
        <taxon>Ascomycota</taxon>
        <taxon>Pezizomycotina</taxon>
        <taxon>Eurotiomycetes</taxon>
        <taxon>Eurotiomycetidae</taxon>
        <taxon>Eurotiales</taxon>
        <taxon>Aspergillaceae</taxon>
        <taxon>Aspergillus</taxon>
        <taxon>Aspergillus subgen. Nidulantes</taxon>
    </lineage>
</organism>
<reference evidence="2" key="1">
    <citation type="journal article" date="2016" name="Genome Announc.">
        <title>Draft genome sequences of fungus Aspergillus calidoustus.</title>
        <authorList>
            <person name="Horn F."/>
            <person name="Linde J."/>
            <person name="Mattern D.J."/>
            <person name="Walther G."/>
            <person name="Guthke R."/>
            <person name="Scherlach K."/>
            <person name="Martin K."/>
            <person name="Brakhage A.A."/>
            <person name="Petzke L."/>
            <person name="Valiante V."/>
        </authorList>
    </citation>
    <scope>NUCLEOTIDE SEQUENCE [LARGE SCALE GENOMIC DNA]</scope>
    <source>
        <strain evidence="2">SF006504</strain>
    </source>
</reference>